<dbReference type="Proteomes" id="UP000240357">
    <property type="component" value="Unassembled WGS sequence"/>
</dbReference>
<proteinExistence type="predicted"/>
<protein>
    <submittedName>
        <fullName evidence="1">Uncharacterized protein</fullName>
    </submittedName>
</protein>
<dbReference type="AlphaFoldDB" id="A0A2T2YFC1"/>
<name>A0A2T2YFC1_9BACT</name>
<dbReference type="EMBL" id="PYFT01000001">
    <property type="protein sequence ID" value="PSR54183.1"/>
    <property type="molecule type" value="Genomic_DNA"/>
</dbReference>
<keyword evidence="2" id="KW-1185">Reference proteome</keyword>
<evidence type="ECO:0000313" key="2">
    <source>
        <dbReference type="Proteomes" id="UP000240357"/>
    </source>
</evidence>
<sequence>MLQSDPSNPANKLAQVTFIRQQMVLSVPGALTTPQLSKIRKESPEDLSEALTRLLSFYNNQLNLAQEKRLSSFQTALLSNEIITRYWYLKFDEIAYVLREGVTGKFGKLYGTFDAMTIHGWMDAYIKGERDSVVEEQALQRANAYKDSEKNFKYTEEELEGVQKYIEFLKQFSGYTEGIKDEVSKDSAYQEYRKQYLASRLQPEQTNKAS</sequence>
<organism evidence="1 2">
    <name type="scientific">Adhaeribacter arboris</name>
    <dbReference type="NCBI Taxonomy" id="2072846"/>
    <lineage>
        <taxon>Bacteria</taxon>
        <taxon>Pseudomonadati</taxon>
        <taxon>Bacteroidota</taxon>
        <taxon>Cytophagia</taxon>
        <taxon>Cytophagales</taxon>
        <taxon>Hymenobacteraceae</taxon>
        <taxon>Adhaeribacter</taxon>
    </lineage>
</organism>
<evidence type="ECO:0000313" key="1">
    <source>
        <dbReference type="EMBL" id="PSR54183.1"/>
    </source>
</evidence>
<reference evidence="1 2" key="1">
    <citation type="submission" date="2018-03" db="EMBL/GenBank/DDBJ databases">
        <title>Adhaeribacter sp. HMF7605 Genome sequencing and assembly.</title>
        <authorList>
            <person name="Kang H."/>
            <person name="Kang J."/>
            <person name="Cha I."/>
            <person name="Kim H."/>
            <person name="Joh K."/>
        </authorList>
    </citation>
    <scope>NUCLEOTIDE SEQUENCE [LARGE SCALE GENOMIC DNA]</scope>
    <source>
        <strain evidence="1 2">HMF7605</strain>
    </source>
</reference>
<comment type="caution">
    <text evidence="1">The sequence shown here is derived from an EMBL/GenBank/DDBJ whole genome shotgun (WGS) entry which is preliminary data.</text>
</comment>
<accession>A0A2T2YFC1</accession>
<gene>
    <name evidence="1" type="ORF">AHMF7605_11945</name>
</gene>